<dbReference type="GO" id="GO:0016853">
    <property type="term" value="F:isomerase activity"/>
    <property type="evidence" value="ECO:0007669"/>
    <property type="project" value="UniProtKB-KW"/>
</dbReference>
<gene>
    <name evidence="1" type="ORF">HH214_21530</name>
</gene>
<organism evidence="1 2">
    <name type="scientific">Mucilaginibacter robiniae</name>
    <dbReference type="NCBI Taxonomy" id="2728022"/>
    <lineage>
        <taxon>Bacteria</taxon>
        <taxon>Pseudomonadati</taxon>
        <taxon>Bacteroidota</taxon>
        <taxon>Sphingobacteriia</taxon>
        <taxon>Sphingobacteriales</taxon>
        <taxon>Sphingobacteriaceae</taxon>
        <taxon>Mucilaginibacter</taxon>
    </lineage>
</organism>
<protein>
    <submittedName>
        <fullName evidence="1">DNA topoisomerase I</fullName>
    </submittedName>
</protein>
<sequence>MEKVAKCPVCKQGDLIEGASSYMCNHFKSVDDKCSFTIYKSYFGKDITKEIVIQLATDKETDFFNDLVNRDNKPFSAKLVIQEGLIKPVFENKELQTSCPKCGKRVHVSSKAFICEGYIQNKACDLYIGRNVAGVMLSENDAEVLLNGSSTDFRTDFISQQNKEFGAKIILDEDFKTKFVFEVAKCPKCKTGSILGNAKAFSCSNFKDQQIKCDFVIWRQISGKEISANDVIALCENGSTGVIKSFKKKGSGDTFSGKLSLSQDYKVSVV</sequence>
<keyword evidence="1" id="KW-0614">Plasmid</keyword>
<evidence type="ECO:0000313" key="1">
    <source>
        <dbReference type="EMBL" id="QJD98541.1"/>
    </source>
</evidence>
<dbReference type="Pfam" id="PF13342">
    <property type="entry name" value="Toprim_Crpt"/>
    <property type="match status" value="3"/>
</dbReference>
<keyword evidence="1" id="KW-0413">Isomerase</keyword>
<dbReference type="Proteomes" id="UP000503278">
    <property type="component" value="Plasmid unnamed1"/>
</dbReference>
<proteinExistence type="predicted"/>
<keyword evidence="2" id="KW-1185">Reference proteome</keyword>
<dbReference type="RefSeq" id="WP_169611277.1">
    <property type="nucleotide sequence ID" value="NZ_CP051683.1"/>
</dbReference>
<accession>A0A7L5E6D6</accession>
<dbReference type="InterPro" id="IPR025589">
    <property type="entry name" value="Toprim_C_rpt"/>
</dbReference>
<name>A0A7L5E6D6_9SPHI</name>
<dbReference type="EMBL" id="CP051683">
    <property type="protein sequence ID" value="QJD98541.1"/>
    <property type="molecule type" value="Genomic_DNA"/>
</dbReference>
<dbReference type="AlphaFoldDB" id="A0A7L5E6D6"/>
<dbReference type="KEGG" id="mrob:HH214_21530"/>
<geneLocation type="plasmid" evidence="1 2">
    <name>unnamed1</name>
</geneLocation>
<evidence type="ECO:0000313" key="2">
    <source>
        <dbReference type="Proteomes" id="UP000503278"/>
    </source>
</evidence>
<reference evidence="1 2" key="1">
    <citation type="submission" date="2020-04" db="EMBL/GenBank/DDBJ databases">
        <title>Genome sequencing of novel species.</title>
        <authorList>
            <person name="Heo J."/>
            <person name="Kim S.-J."/>
            <person name="Kim J.-S."/>
            <person name="Hong S.-B."/>
            <person name="Kwon S.-W."/>
        </authorList>
    </citation>
    <scope>NUCLEOTIDE SEQUENCE [LARGE SCALE GENOMIC DNA]</scope>
    <source>
        <strain evidence="1 2">F39-2</strain>
        <plasmid evidence="1 2">unnamed1</plasmid>
    </source>
</reference>